<evidence type="ECO:0000256" key="5">
    <source>
        <dbReference type="ARBA" id="ARBA00022833"/>
    </source>
</evidence>
<dbReference type="PRINTS" id="PR00765">
    <property type="entry name" value="CRBOXYPTASEA"/>
</dbReference>
<protein>
    <submittedName>
        <fullName evidence="11">Zinc carboxypeptidase</fullName>
    </submittedName>
</protein>
<dbReference type="InterPro" id="IPR000834">
    <property type="entry name" value="Peptidase_M14"/>
</dbReference>
<dbReference type="Pfam" id="PF20773">
    <property type="entry name" value="InhA-like_MAM"/>
    <property type="match status" value="2"/>
</dbReference>
<dbReference type="Pfam" id="PF00246">
    <property type="entry name" value="Peptidase_M14"/>
    <property type="match status" value="1"/>
</dbReference>
<keyword evidence="5" id="KW-0862">Zinc</keyword>
<reference evidence="11" key="1">
    <citation type="submission" date="2022-12" db="EMBL/GenBank/DDBJ databases">
        <title>New Phytohabitans aurantiacus sp. RD004123 nov., an actinomycete isolated from soil.</title>
        <authorList>
            <person name="Triningsih D.W."/>
            <person name="Harunari E."/>
            <person name="Igarashi Y."/>
        </authorList>
    </citation>
    <scope>NUCLEOTIDE SEQUENCE</scope>
    <source>
        <strain evidence="11">RD004123</strain>
    </source>
</reference>
<dbReference type="PANTHER" id="PTHR11705">
    <property type="entry name" value="PROTEASE FAMILY M14 CARBOXYPEPTIDASE A,B"/>
    <property type="match status" value="1"/>
</dbReference>
<dbReference type="Gene3D" id="3.40.630.10">
    <property type="entry name" value="Zn peptidases"/>
    <property type="match status" value="1"/>
</dbReference>
<dbReference type="PANTHER" id="PTHR11705:SF143">
    <property type="entry name" value="SLL0236 PROTEIN"/>
    <property type="match status" value="1"/>
</dbReference>
<dbReference type="CDD" id="cd03859">
    <property type="entry name" value="M14_CPT"/>
    <property type="match status" value="1"/>
</dbReference>
<evidence type="ECO:0000313" key="11">
    <source>
        <dbReference type="EMBL" id="GLH97490.1"/>
    </source>
</evidence>
<keyword evidence="9" id="KW-0732">Signal</keyword>
<evidence type="ECO:0000256" key="4">
    <source>
        <dbReference type="ARBA" id="ARBA00022801"/>
    </source>
</evidence>
<keyword evidence="12" id="KW-1185">Reference proteome</keyword>
<evidence type="ECO:0000256" key="1">
    <source>
        <dbReference type="ARBA" id="ARBA00001947"/>
    </source>
</evidence>
<proteinExistence type="inferred from homology"/>
<evidence type="ECO:0000256" key="6">
    <source>
        <dbReference type="ARBA" id="ARBA00023049"/>
    </source>
</evidence>
<comment type="cofactor">
    <cofactor evidence="1">
        <name>Zn(2+)</name>
        <dbReference type="ChEBI" id="CHEBI:29105"/>
    </cofactor>
</comment>
<dbReference type="Proteomes" id="UP001144280">
    <property type="component" value="Unassembled WGS sequence"/>
</dbReference>
<evidence type="ECO:0000259" key="10">
    <source>
        <dbReference type="PROSITE" id="PS52035"/>
    </source>
</evidence>
<feature type="domain" description="Peptidase M14" evidence="10">
    <location>
        <begin position="119"/>
        <end position="440"/>
    </location>
</feature>
<comment type="similarity">
    <text evidence="2 7">Belongs to the peptidase M14 family.</text>
</comment>
<dbReference type="GO" id="GO:0004180">
    <property type="term" value="F:carboxypeptidase activity"/>
    <property type="evidence" value="ECO:0007669"/>
    <property type="project" value="UniProtKB-KW"/>
</dbReference>
<keyword evidence="11" id="KW-0121">Carboxypeptidase</keyword>
<evidence type="ECO:0000256" key="8">
    <source>
        <dbReference type="SAM" id="MobiDB-lite"/>
    </source>
</evidence>
<feature type="active site" description="Proton donor/acceptor" evidence="7">
    <location>
        <position position="388"/>
    </location>
</feature>
<evidence type="ECO:0000313" key="12">
    <source>
        <dbReference type="Proteomes" id="UP001144280"/>
    </source>
</evidence>
<feature type="signal peptide" evidence="9">
    <location>
        <begin position="1"/>
        <end position="21"/>
    </location>
</feature>
<dbReference type="RefSeq" id="WP_281895422.1">
    <property type="nucleotide sequence ID" value="NZ_BSDI01000011.1"/>
</dbReference>
<keyword evidence="3" id="KW-0645">Protease</keyword>
<dbReference type="EMBL" id="BSDI01000011">
    <property type="protein sequence ID" value="GLH97490.1"/>
    <property type="molecule type" value="Genomic_DNA"/>
</dbReference>
<keyword evidence="6" id="KW-0482">Metalloprotease</keyword>
<organism evidence="11 12">
    <name type="scientific">Phytohabitans aurantiacus</name>
    <dbReference type="NCBI Taxonomy" id="3016789"/>
    <lineage>
        <taxon>Bacteria</taxon>
        <taxon>Bacillati</taxon>
        <taxon>Actinomycetota</taxon>
        <taxon>Actinomycetes</taxon>
        <taxon>Micromonosporales</taxon>
        <taxon>Micromonosporaceae</taxon>
    </lineage>
</organism>
<feature type="region of interest" description="Disordered" evidence="8">
    <location>
        <begin position="275"/>
        <end position="297"/>
    </location>
</feature>
<evidence type="ECO:0000256" key="3">
    <source>
        <dbReference type="ARBA" id="ARBA00022670"/>
    </source>
</evidence>
<name>A0ABQ5QT85_9ACTN</name>
<accession>A0ABQ5QT85</accession>
<comment type="caution">
    <text evidence="11">The sequence shown here is derived from an EMBL/GenBank/DDBJ whole genome shotgun (WGS) entry which is preliminary data.</text>
</comment>
<dbReference type="SMART" id="SM00631">
    <property type="entry name" value="Zn_pept"/>
    <property type="match status" value="1"/>
</dbReference>
<sequence>MRKARLATACVLTLVGALALADPVRAQGPTQPSAVQDELGIFVGTVTAPQLEELRETGLDHEDLAVSTDKSGNSTVEAVLSEREAARLASKGIKLAPKKVNGKDAQEVLRSEARAGWDAFRSYSEPGGIRDEFTATAARYPKIAKLVNVGKSLNGQPILAVKVTKNARNVEDGKRPATMYLGAQHAREWITPEMVRRLMHHVLTGYGTDPQITALVDKTELWFLPVANPDGYDYTFTEGNRLWRKNLRDNDGDGQLTTLDGVDPNRNYPYKWGYDNEGSSTDPASDTFRGTGPASEPETRALDRLFKRVGFEFFINYHSAAELLLYGIGWQVSTPSPDDEIYKAMVGDDANPAVPGYDPDISAELYITNGDTDTHMTVKYGTLGFTPEMSTCQTVSASVPDDEWEPDDCVSTFIFPDDEELIAAEVAKNIPFALAVGQSALDPDEPVSVVGRSTPDFVTDPFDVSYGSKQPVATIARRALKDVKMHYTINGGRPKTVGVKEWKGGERYGDTHDDYYAELRGTVSGAKAGDRVEVWFSGRKPNVGQVSSDRFTYTVSTDIGGEVLVLAAEDVTGISPAQGVTSAKYADEYVAALTAAGHTSDVYDFDTRGRKAPHHLGVLSHYKAVVWETGDDIIQRATGQVGGTAALSALETELAVRDYVNEGGKLLVSGKYALYAQAFNTYDYNPFGPPECTTPDTYPCLPLINDFQQYYLGAHTYVDGAGTTAEGGTYPLSGIGELSGWTGELNAPGSAGNQDHTASFLPTSSFLPPAQFPQFTSEIAADWVRPGPAPFDPLTGDWYLYSGQADQSYKRLMRTVDLTGVTAAELNFWTSYDTEAEWDFLFVEAHEVGTDNWTTLPEANGHTGNETGESCAAGWVSQLHPFLAHYQGADCSPTGTTGTWNAASGASGGWQEWSVDLSAYAGKQVELSISYVSDWGTQGLGVFLDDVRVLAGGSPVAETSFETDLGGWTIAGAAPGSGPNSSDWVRTQTAFEEGGIVVTPDTVYTGFGLEGLAPAVRDDLVERSMDHLLGS</sequence>
<dbReference type="PROSITE" id="PS52035">
    <property type="entry name" value="PEPTIDASE_M14"/>
    <property type="match status" value="1"/>
</dbReference>
<keyword evidence="4" id="KW-0378">Hydrolase</keyword>
<evidence type="ECO:0000256" key="9">
    <source>
        <dbReference type="SAM" id="SignalP"/>
    </source>
</evidence>
<dbReference type="SUPFAM" id="SSF53187">
    <property type="entry name" value="Zn-dependent exopeptidases"/>
    <property type="match status" value="1"/>
</dbReference>
<evidence type="ECO:0000256" key="2">
    <source>
        <dbReference type="ARBA" id="ARBA00005988"/>
    </source>
</evidence>
<feature type="chain" id="PRO_5046930285" evidence="9">
    <location>
        <begin position="22"/>
        <end position="1031"/>
    </location>
</feature>
<dbReference type="InterPro" id="IPR033810">
    <property type="entry name" value="Carboxypeptidase_T"/>
</dbReference>
<evidence type="ECO:0000256" key="7">
    <source>
        <dbReference type="PROSITE-ProRule" id="PRU01379"/>
    </source>
</evidence>
<gene>
    <name evidence="11" type="ORF">Pa4123_27650</name>
</gene>